<keyword evidence="3 12" id="KW-0378">Hydrolase</keyword>
<organism evidence="15 16">
    <name type="scientific">Ehrlichia cf. muris str. EmCRT</name>
    <dbReference type="NCBI Taxonomy" id="1359167"/>
    <lineage>
        <taxon>Bacteria</taxon>
        <taxon>Pseudomonadati</taxon>
        <taxon>Pseudomonadota</taxon>
        <taxon>Alphaproteobacteria</taxon>
        <taxon>Rickettsiales</taxon>
        <taxon>Anaplasmataceae</taxon>
        <taxon>Ehrlichia</taxon>
    </lineage>
</organism>
<evidence type="ECO:0000256" key="8">
    <source>
        <dbReference type="ARBA" id="ARBA00034617"/>
    </source>
</evidence>
<evidence type="ECO:0000256" key="9">
    <source>
        <dbReference type="ARBA" id="ARBA00034808"/>
    </source>
</evidence>
<dbReference type="PROSITE" id="PS51198">
    <property type="entry name" value="UVRD_HELICASE_ATP_BIND"/>
    <property type="match status" value="1"/>
</dbReference>
<evidence type="ECO:0000259" key="14">
    <source>
        <dbReference type="PROSITE" id="PS51217"/>
    </source>
</evidence>
<feature type="domain" description="UvrD-like helicase ATP-binding" evidence="13">
    <location>
        <begin position="6"/>
        <end position="284"/>
    </location>
</feature>
<evidence type="ECO:0000256" key="7">
    <source>
        <dbReference type="ARBA" id="ARBA00023235"/>
    </source>
</evidence>
<dbReference type="InterPro" id="IPR027417">
    <property type="entry name" value="P-loop_NTPase"/>
</dbReference>
<dbReference type="InterPro" id="IPR014017">
    <property type="entry name" value="DNA_helicase_UvrD-like_C"/>
</dbReference>
<dbReference type="InterPro" id="IPR000212">
    <property type="entry name" value="DNA_helicase_UvrD/REP"/>
</dbReference>
<gene>
    <name evidence="15" type="ORF">EMUCRT_0021</name>
</gene>
<evidence type="ECO:0000259" key="13">
    <source>
        <dbReference type="PROSITE" id="PS51198"/>
    </source>
</evidence>
<dbReference type="InterPro" id="IPR013986">
    <property type="entry name" value="DExx_box_DNA_helicase_dom_sf"/>
</dbReference>
<evidence type="ECO:0000256" key="4">
    <source>
        <dbReference type="ARBA" id="ARBA00022806"/>
    </source>
</evidence>
<keyword evidence="5 12" id="KW-0067">ATP-binding</keyword>
<dbReference type="GO" id="GO:0005524">
    <property type="term" value="F:ATP binding"/>
    <property type="evidence" value="ECO:0007669"/>
    <property type="project" value="UniProtKB-UniRule"/>
</dbReference>
<keyword evidence="2 12" id="KW-0547">Nucleotide-binding</keyword>
<dbReference type="EMBL" id="LANU01000001">
    <property type="protein sequence ID" value="KJV65841.1"/>
    <property type="molecule type" value="Genomic_DNA"/>
</dbReference>
<comment type="catalytic activity">
    <reaction evidence="8">
        <text>Couples ATP hydrolysis with the unwinding of duplex DNA by translocating in the 3'-5' direction.</text>
        <dbReference type="EC" id="5.6.2.4"/>
    </reaction>
</comment>
<dbReference type="Proteomes" id="UP000033546">
    <property type="component" value="Unassembled WGS sequence"/>
</dbReference>
<dbReference type="GO" id="GO:0003677">
    <property type="term" value="F:DNA binding"/>
    <property type="evidence" value="ECO:0007669"/>
    <property type="project" value="UniProtKB-KW"/>
</dbReference>
<dbReference type="CDD" id="cd17932">
    <property type="entry name" value="DEXQc_UvrD"/>
    <property type="match status" value="1"/>
</dbReference>
<dbReference type="PANTHER" id="PTHR11070:SF2">
    <property type="entry name" value="ATP-DEPENDENT DNA HELICASE SRS2"/>
    <property type="match status" value="1"/>
</dbReference>
<comment type="catalytic activity">
    <reaction evidence="11">
        <text>ATP + H2O = ADP + phosphate + H(+)</text>
        <dbReference type="Rhea" id="RHEA:13065"/>
        <dbReference type="ChEBI" id="CHEBI:15377"/>
        <dbReference type="ChEBI" id="CHEBI:15378"/>
        <dbReference type="ChEBI" id="CHEBI:30616"/>
        <dbReference type="ChEBI" id="CHEBI:43474"/>
        <dbReference type="ChEBI" id="CHEBI:456216"/>
        <dbReference type="EC" id="5.6.2.4"/>
    </reaction>
</comment>
<dbReference type="SUPFAM" id="SSF52540">
    <property type="entry name" value="P-loop containing nucleoside triphosphate hydrolases"/>
    <property type="match status" value="1"/>
</dbReference>
<dbReference type="PROSITE" id="PS51217">
    <property type="entry name" value="UVRD_HELICASE_CTER"/>
    <property type="match status" value="1"/>
</dbReference>
<evidence type="ECO:0000256" key="5">
    <source>
        <dbReference type="ARBA" id="ARBA00022840"/>
    </source>
</evidence>
<dbReference type="GO" id="GO:0000725">
    <property type="term" value="P:recombinational repair"/>
    <property type="evidence" value="ECO:0007669"/>
    <property type="project" value="TreeGrafter"/>
</dbReference>
<evidence type="ECO:0000256" key="6">
    <source>
        <dbReference type="ARBA" id="ARBA00023125"/>
    </source>
</evidence>
<feature type="domain" description="UvrD-like helicase C-terminal" evidence="14">
    <location>
        <begin position="285"/>
        <end position="550"/>
    </location>
</feature>
<keyword evidence="6" id="KW-0238">DNA-binding</keyword>
<evidence type="ECO:0000256" key="3">
    <source>
        <dbReference type="ARBA" id="ARBA00022801"/>
    </source>
</evidence>
<dbReference type="PATRIC" id="fig|1359167.3.peg.21"/>
<dbReference type="RefSeq" id="WP_045804453.1">
    <property type="nucleotide sequence ID" value="NZ_LANU01000001.1"/>
</dbReference>
<evidence type="ECO:0000256" key="10">
    <source>
        <dbReference type="ARBA" id="ARBA00034923"/>
    </source>
</evidence>
<dbReference type="Gene3D" id="3.40.50.300">
    <property type="entry name" value="P-loop containing nucleotide triphosphate hydrolases"/>
    <property type="match status" value="2"/>
</dbReference>
<dbReference type="Pfam" id="PF13361">
    <property type="entry name" value="UvrD_C"/>
    <property type="match status" value="1"/>
</dbReference>
<proteinExistence type="inferred from homology"/>
<dbReference type="Pfam" id="PF00580">
    <property type="entry name" value="UvrD-helicase"/>
    <property type="match status" value="1"/>
</dbReference>
<evidence type="ECO:0000256" key="11">
    <source>
        <dbReference type="ARBA" id="ARBA00048988"/>
    </source>
</evidence>
<dbReference type="PANTHER" id="PTHR11070">
    <property type="entry name" value="UVRD / RECB / PCRA DNA HELICASE FAMILY MEMBER"/>
    <property type="match status" value="1"/>
</dbReference>
<sequence length="639" mass="73799">MEDYITSLNEDQKQAVININGPILILAGAGTGKTRTVTSRIAYIINNNFALPSQILAVTFTNKAANEMLARISELTPVYNIWLGTFHAIAAKILRQHAETVGLKNDFTIINTDDQLQVIKNIVNDMHPEYASDAYKIILNKIQRWKDRGLMPSNITETELYKPINTVALSTYHIYQERLKFLNCVDFGDLLLYNIQIFTTQHNILSHYQEQFKYIMVDEYQDINTIQYLWLRLLAQKYKNLCCVGDDDQSIYSWRGAEVGNILKFSDDFPNAKIVRLECNYRSTSHILDVATAIINNNKSRLGKKLWTTNEKGQKVNLMKFWDSKAEAQYICEYIKNLHNYQFNETAVLVRAGFQTRIFEEYFIKYSIPYKIIGGTRFYDRQEIRDIIAYLKITVNPNNDIAFERIINKPKRHIGASTLNKIYLCAKQNNTYFLNAAKILISDNQLPDKASRSLTNLLSKINSWKESLSSDSISNTVKMIAYDSGYIDMLENEGENGLARVENIKELFSALLSFNDVNEFLEHISLVTETDSLNYNDNYTYIMTLHAAKGLEFPVVFLPGWEEGVFPHEKSLQDRTGDALEEERRLAYVGITRARQQLFISCVAVRDINNWRQQMKISRFIKELPAEHVQVIKNISSYY</sequence>
<keyword evidence="4 12" id="KW-0347">Helicase</keyword>
<reference evidence="15 16" key="1">
    <citation type="submission" date="2015-02" db="EMBL/GenBank/DDBJ databases">
        <title>Genome Sequencing of Rickettsiales.</title>
        <authorList>
            <person name="Daugherty S.C."/>
            <person name="Su Q."/>
            <person name="Abolude K."/>
            <person name="Beier-Sexton M."/>
            <person name="Carlyon J.A."/>
            <person name="Carter R."/>
            <person name="Day N.P."/>
            <person name="Dumler S.J."/>
            <person name="Dyachenko V."/>
            <person name="Godinez A."/>
            <person name="Kurtti T.J."/>
            <person name="Lichay M."/>
            <person name="Mullins K.E."/>
            <person name="Ott S."/>
            <person name="Pappas-Brown V."/>
            <person name="Paris D.H."/>
            <person name="Patel P."/>
            <person name="Richards A.L."/>
            <person name="Sadzewicz L."/>
            <person name="Sears K."/>
            <person name="Seidman D."/>
            <person name="Sengamalay N."/>
            <person name="Stenos J."/>
            <person name="Tallon L.J."/>
            <person name="Vincent G."/>
            <person name="Fraser C.M."/>
            <person name="Munderloh U."/>
            <person name="Dunning-Hotopp J.C."/>
        </authorList>
    </citation>
    <scope>NUCLEOTIDE SEQUENCE [LARGE SCALE GENOMIC DNA]</scope>
    <source>
        <strain evidence="15 16">EmCRT</strain>
    </source>
</reference>
<comment type="similarity">
    <text evidence="1">Belongs to the helicase family. UvrD subfamily.</text>
</comment>
<protein>
    <recommendedName>
        <fullName evidence="9">DNA 3'-5' helicase</fullName>
        <ecNumber evidence="9">5.6.2.4</ecNumber>
    </recommendedName>
    <alternativeName>
        <fullName evidence="10">DNA 3'-5' helicase II</fullName>
    </alternativeName>
</protein>
<keyword evidence="7" id="KW-0413">Isomerase</keyword>
<name>A0A0F3NDK8_9RICK</name>
<evidence type="ECO:0000256" key="2">
    <source>
        <dbReference type="ARBA" id="ARBA00022741"/>
    </source>
</evidence>
<dbReference type="GO" id="GO:0033202">
    <property type="term" value="C:DNA helicase complex"/>
    <property type="evidence" value="ECO:0007669"/>
    <property type="project" value="TreeGrafter"/>
</dbReference>
<dbReference type="Gene3D" id="1.10.486.10">
    <property type="entry name" value="PCRA, domain 4"/>
    <property type="match status" value="1"/>
</dbReference>
<dbReference type="EC" id="5.6.2.4" evidence="9"/>
<accession>A0A0F3NDK8</accession>
<evidence type="ECO:0000256" key="12">
    <source>
        <dbReference type="PROSITE-ProRule" id="PRU00560"/>
    </source>
</evidence>
<dbReference type="GO" id="GO:0016887">
    <property type="term" value="F:ATP hydrolysis activity"/>
    <property type="evidence" value="ECO:0007669"/>
    <property type="project" value="RHEA"/>
</dbReference>
<evidence type="ECO:0000313" key="16">
    <source>
        <dbReference type="Proteomes" id="UP000033546"/>
    </source>
</evidence>
<evidence type="ECO:0000256" key="1">
    <source>
        <dbReference type="ARBA" id="ARBA00009922"/>
    </source>
</evidence>
<dbReference type="CDD" id="cd18807">
    <property type="entry name" value="SF1_C_UvrD"/>
    <property type="match status" value="1"/>
</dbReference>
<dbReference type="InterPro" id="IPR014016">
    <property type="entry name" value="UvrD-like_ATP-bd"/>
</dbReference>
<dbReference type="GO" id="GO:0043138">
    <property type="term" value="F:3'-5' DNA helicase activity"/>
    <property type="evidence" value="ECO:0007669"/>
    <property type="project" value="UniProtKB-EC"/>
</dbReference>
<dbReference type="Gene3D" id="1.10.10.160">
    <property type="match status" value="1"/>
</dbReference>
<dbReference type="AlphaFoldDB" id="A0A0F3NDK8"/>
<comment type="caution">
    <text evidence="15">The sequence shown here is derived from an EMBL/GenBank/DDBJ whole genome shotgun (WGS) entry which is preliminary data.</text>
</comment>
<evidence type="ECO:0000313" key="15">
    <source>
        <dbReference type="EMBL" id="KJV65841.1"/>
    </source>
</evidence>
<dbReference type="GO" id="GO:0005829">
    <property type="term" value="C:cytosol"/>
    <property type="evidence" value="ECO:0007669"/>
    <property type="project" value="TreeGrafter"/>
</dbReference>
<feature type="binding site" evidence="12">
    <location>
        <begin position="27"/>
        <end position="34"/>
    </location>
    <ligand>
        <name>ATP</name>
        <dbReference type="ChEBI" id="CHEBI:30616"/>
    </ligand>
</feature>